<dbReference type="EMBL" id="PGGW01000057">
    <property type="protein sequence ID" value="PJE96723.1"/>
    <property type="molecule type" value="Genomic_DNA"/>
</dbReference>
<accession>A0A2M8LXM6</accession>
<protein>
    <submittedName>
        <fullName evidence="1">Uncharacterized protein</fullName>
    </submittedName>
</protein>
<name>A0A2M8LXM6_9ACTN</name>
<evidence type="ECO:0000313" key="2">
    <source>
        <dbReference type="Proteomes" id="UP000230407"/>
    </source>
</evidence>
<reference evidence="1 2" key="1">
    <citation type="submission" date="2017-11" db="EMBL/GenBank/DDBJ databases">
        <title>Streptomyces carmine sp. nov., a novel actinomycete isolated from Sophora alopecuroides in Xinjiang, China.</title>
        <authorList>
            <person name="Wang Y."/>
            <person name="Luo X."/>
            <person name="Wan C."/>
            <person name="Zhang L."/>
        </authorList>
    </citation>
    <scope>NUCLEOTIDE SEQUENCE [LARGE SCALE GENOMIC DNA]</scope>
    <source>
        <strain evidence="1 2">TRM SA0054</strain>
    </source>
</reference>
<organism evidence="1 2">
    <name type="scientific">Streptomyces carminius</name>
    <dbReference type="NCBI Taxonomy" id="2665496"/>
    <lineage>
        <taxon>Bacteria</taxon>
        <taxon>Bacillati</taxon>
        <taxon>Actinomycetota</taxon>
        <taxon>Actinomycetes</taxon>
        <taxon>Kitasatosporales</taxon>
        <taxon>Streptomycetaceae</taxon>
        <taxon>Streptomyces</taxon>
    </lineage>
</organism>
<sequence>MLHAVGLVPPGERREEEIGEIGQFRPQFAVLLEVYFTDAQQIQWYRDTQGKLHRDRSAPA</sequence>
<gene>
    <name evidence="1" type="ORF">CUT44_16975</name>
</gene>
<keyword evidence="2" id="KW-1185">Reference proteome</keyword>
<evidence type="ECO:0000313" key="1">
    <source>
        <dbReference type="EMBL" id="PJE96723.1"/>
    </source>
</evidence>
<comment type="caution">
    <text evidence="1">The sequence shown here is derived from an EMBL/GenBank/DDBJ whole genome shotgun (WGS) entry which is preliminary data.</text>
</comment>
<dbReference type="Proteomes" id="UP000230407">
    <property type="component" value="Unassembled WGS sequence"/>
</dbReference>
<dbReference type="RefSeq" id="WP_100202707.1">
    <property type="nucleotide sequence ID" value="NZ_PGGW01000057.1"/>
</dbReference>
<proteinExistence type="predicted"/>
<dbReference type="AlphaFoldDB" id="A0A2M8LXM6"/>